<evidence type="ECO:0000313" key="2">
    <source>
        <dbReference type="Proteomes" id="UP001244011"/>
    </source>
</evidence>
<dbReference type="EMBL" id="MU839078">
    <property type="protein sequence ID" value="KAK1761602.1"/>
    <property type="molecule type" value="Genomic_DNA"/>
</dbReference>
<gene>
    <name evidence="1" type="ORF">QBC33DRAFT_435210</name>
</gene>
<keyword evidence="2" id="KW-1185">Reference proteome</keyword>
<dbReference type="AlphaFoldDB" id="A0AAJ0BRC3"/>
<feature type="non-terminal residue" evidence="1">
    <location>
        <position position="1"/>
    </location>
</feature>
<reference evidence="1" key="1">
    <citation type="submission" date="2023-06" db="EMBL/GenBank/DDBJ databases">
        <title>Genome-scale phylogeny and comparative genomics of the fungal order Sordariales.</title>
        <authorList>
            <consortium name="Lawrence Berkeley National Laboratory"/>
            <person name="Hensen N."/>
            <person name="Bonometti L."/>
            <person name="Westerberg I."/>
            <person name="Brannstrom I.O."/>
            <person name="Guillou S."/>
            <person name="Cros-Aarteil S."/>
            <person name="Calhoun S."/>
            <person name="Haridas S."/>
            <person name="Kuo A."/>
            <person name="Mondo S."/>
            <person name="Pangilinan J."/>
            <person name="Riley R."/>
            <person name="Labutti K."/>
            <person name="Andreopoulos B."/>
            <person name="Lipzen A."/>
            <person name="Chen C."/>
            <person name="Yanf M."/>
            <person name="Daum C."/>
            <person name="Ng V."/>
            <person name="Clum A."/>
            <person name="Steindorff A."/>
            <person name="Ohm R."/>
            <person name="Martin F."/>
            <person name="Silar P."/>
            <person name="Natvig D."/>
            <person name="Lalanne C."/>
            <person name="Gautier V."/>
            <person name="Ament-Velasquez S.L."/>
            <person name="Kruys A."/>
            <person name="Hutchinson M.I."/>
            <person name="Powell A.J."/>
            <person name="Barry K."/>
            <person name="Miller A.N."/>
            <person name="Grigoriev I.V."/>
            <person name="Debuchy R."/>
            <person name="Gladieux P."/>
            <person name="Thoren M.H."/>
            <person name="Johannesson H."/>
        </authorList>
    </citation>
    <scope>NUCLEOTIDE SEQUENCE</scope>
    <source>
        <strain evidence="1">8032-3</strain>
    </source>
</reference>
<accession>A0AAJ0BRC3</accession>
<organism evidence="1 2">
    <name type="scientific">Phialemonium atrogriseum</name>
    <dbReference type="NCBI Taxonomy" id="1093897"/>
    <lineage>
        <taxon>Eukaryota</taxon>
        <taxon>Fungi</taxon>
        <taxon>Dikarya</taxon>
        <taxon>Ascomycota</taxon>
        <taxon>Pezizomycotina</taxon>
        <taxon>Sordariomycetes</taxon>
        <taxon>Sordariomycetidae</taxon>
        <taxon>Cephalothecales</taxon>
        <taxon>Cephalothecaceae</taxon>
        <taxon>Phialemonium</taxon>
    </lineage>
</organism>
<sequence length="110" mass="12401">EDQHQNHEASTSVDEHVAYRGFTEDQKKSVAQITTASPAVQSRDVARIIRSQYPEAVFTNKDLENLRAHQKKEARDGYTPTQSVIRSFEEEGIKHEVLYDSDGSGRIVGL</sequence>
<feature type="non-terminal residue" evidence="1">
    <location>
        <position position="110"/>
    </location>
</feature>
<dbReference type="RefSeq" id="XP_060277815.1">
    <property type="nucleotide sequence ID" value="XM_060424168.1"/>
</dbReference>
<comment type="caution">
    <text evidence="1">The sequence shown here is derived from an EMBL/GenBank/DDBJ whole genome shotgun (WGS) entry which is preliminary data.</text>
</comment>
<name>A0AAJ0BRC3_9PEZI</name>
<dbReference type="GeneID" id="85307355"/>
<proteinExistence type="predicted"/>
<protein>
    <submittedName>
        <fullName evidence="1">Uncharacterized protein</fullName>
    </submittedName>
</protein>
<evidence type="ECO:0000313" key="1">
    <source>
        <dbReference type="EMBL" id="KAK1761602.1"/>
    </source>
</evidence>
<dbReference type="Proteomes" id="UP001244011">
    <property type="component" value="Unassembled WGS sequence"/>
</dbReference>